<evidence type="ECO:0000256" key="5">
    <source>
        <dbReference type="ARBA" id="ARBA00022741"/>
    </source>
</evidence>
<dbReference type="PANTHER" id="PTHR43289:SF6">
    <property type="entry name" value="SERINE_THREONINE-PROTEIN KINASE NEKL-3"/>
    <property type="match status" value="1"/>
</dbReference>
<dbReference type="NCBIfam" id="NF033483">
    <property type="entry name" value="PknB_PASTA_kin"/>
    <property type="match status" value="1"/>
</dbReference>
<gene>
    <name evidence="14" type="ORF">HMPREF9997_02195</name>
</gene>
<dbReference type="Gene3D" id="1.10.510.10">
    <property type="entry name" value="Transferase(Phosphotransferase) domain 1"/>
    <property type="match status" value="1"/>
</dbReference>
<evidence type="ECO:0000256" key="3">
    <source>
        <dbReference type="ARBA" id="ARBA00022679"/>
    </source>
</evidence>
<name>L1MB92_9CORY</name>
<evidence type="ECO:0000256" key="6">
    <source>
        <dbReference type="ARBA" id="ARBA00022777"/>
    </source>
</evidence>
<dbReference type="PATRIC" id="fig|1035195.3.peg.1966"/>
<dbReference type="SUPFAM" id="SSF54184">
    <property type="entry name" value="Penicillin-binding protein 2x (pbp-2x), c-terminal domain"/>
    <property type="match status" value="1"/>
</dbReference>
<evidence type="ECO:0000256" key="4">
    <source>
        <dbReference type="ARBA" id="ARBA00022737"/>
    </source>
</evidence>
<proteinExistence type="predicted"/>
<keyword evidence="3" id="KW-0808">Transferase</keyword>
<dbReference type="AlphaFoldDB" id="L1MB92"/>
<dbReference type="FunFam" id="3.30.200.20:FF:000035">
    <property type="entry name" value="Serine/threonine protein kinase Stk1"/>
    <property type="match status" value="1"/>
</dbReference>
<keyword evidence="6" id="KW-0418">Kinase</keyword>
<dbReference type="SMART" id="SM00740">
    <property type="entry name" value="PASTA"/>
    <property type="match status" value="4"/>
</dbReference>
<dbReference type="EMBL" id="AMEM01000037">
    <property type="protein sequence ID" value="EKX88523.1"/>
    <property type="molecule type" value="Genomic_DNA"/>
</dbReference>
<dbReference type="PROSITE" id="PS51178">
    <property type="entry name" value="PASTA"/>
    <property type="match status" value="4"/>
</dbReference>
<keyword evidence="15" id="KW-1185">Reference proteome</keyword>
<dbReference type="PANTHER" id="PTHR43289">
    <property type="entry name" value="MITOGEN-ACTIVATED PROTEIN KINASE KINASE KINASE 20-RELATED"/>
    <property type="match status" value="1"/>
</dbReference>
<dbReference type="InterPro" id="IPR008271">
    <property type="entry name" value="Ser/Thr_kinase_AS"/>
</dbReference>
<protein>
    <recommendedName>
        <fullName evidence="1">non-specific serine/threonine protein kinase</fullName>
        <ecNumber evidence="1">2.7.11.1</ecNumber>
    </recommendedName>
</protein>
<feature type="binding site" evidence="10">
    <location>
        <position position="36"/>
    </location>
    <ligand>
        <name>ATP</name>
        <dbReference type="ChEBI" id="CHEBI:30616"/>
    </ligand>
</feature>
<dbReference type="GO" id="GO:0045717">
    <property type="term" value="P:negative regulation of fatty acid biosynthetic process"/>
    <property type="evidence" value="ECO:0007669"/>
    <property type="project" value="UniProtKB-ARBA"/>
</dbReference>
<evidence type="ECO:0000313" key="14">
    <source>
        <dbReference type="EMBL" id="EKX88523.1"/>
    </source>
</evidence>
<dbReference type="Gene3D" id="3.30.200.20">
    <property type="entry name" value="Phosphorylase Kinase, domain 1"/>
    <property type="match status" value="1"/>
</dbReference>
<dbReference type="PROSITE" id="PS00108">
    <property type="entry name" value="PROTEIN_KINASE_ST"/>
    <property type="match status" value="1"/>
</dbReference>
<dbReference type="HOGENOM" id="CLU_000288_135_2_11"/>
<dbReference type="EC" id="2.7.11.1" evidence="1"/>
<comment type="catalytic activity">
    <reaction evidence="8">
        <text>L-threonyl-[protein] + ATP = O-phospho-L-threonyl-[protein] + ADP + H(+)</text>
        <dbReference type="Rhea" id="RHEA:46608"/>
        <dbReference type="Rhea" id="RHEA-COMP:11060"/>
        <dbReference type="Rhea" id="RHEA-COMP:11605"/>
        <dbReference type="ChEBI" id="CHEBI:15378"/>
        <dbReference type="ChEBI" id="CHEBI:30013"/>
        <dbReference type="ChEBI" id="CHEBI:30616"/>
        <dbReference type="ChEBI" id="CHEBI:61977"/>
        <dbReference type="ChEBI" id="CHEBI:456216"/>
        <dbReference type="EC" id="2.7.11.1"/>
    </reaction>
</comment>
<evidence type="ECO:0000259" key="12">
    <source>
        <dbReference type="PROSITE" id="PS50011"/>
    </source>
</evidence>
<dbReference type="CDD" id="cd06577">
    <property type="entry name" value="PASTA_pknB"/>
    <property type="match status" value="4"/>
</dbReference>
<sequence>MILSDRYELGAIIGTGGMSDVYEANDTLLGRSVAVKMLRPELARDVKFKERFRREAQNSGRLNHSAIVQVYDTGEIDISGTAVPFIVMELVHGRTLRDIVREEGAFSPADAARILVTACEALQASHDAGIIHRDIKPANIMITNTGAVKVMDFGIARALDDSHSAMTQTSAVIGTAQYLSPEQARGKMADARSDVYSIGCVFYEMITARPPFEGESPFAIAYQHVQEDPNPPSDFIADLSPTAALNIDAVALTAMAKHPADRYQSAAEFAEDLKRVSRNAVSQAARSHLTTTDAPRRGAGAAAGAAGAAGAAALGGAADTAATQIVPVAGAGVPSSEQAYPATEVVPPIQPTGASSPVDYSGGTYNNGYENGYSTDYNDGNDDGYEEDEPKKRSAATWIIALFTVLALCVGGYFAWDYIGQGLGLSSKTEKVPDVSGQKEDEAKAKLEKLGYHVEVVQQTNPDVERGVAIKTNPAAGSSVQSSATVTLFISSGKEVTEVPDLTGKTTEEASRLLEESGLELDPVVKEEESDTVDDGAVVSQNPSAGSQVSKGTKVVITVSTGKAQVRVPTITGMKWEQAQDNITSIGLNPRVANVDSDQPEGTVVGIDGEGTSVDKGSTVTVRVSNGQMIKAPSLIGLNVSQALDALRAAGWQGSNNSLHQQQVRTGALLDQGKIANQSPNGGALVRKDGTVTVGVFVFDLLAVQP</sequence>
<dbReference type="PROSITE" id="PS50011">
    <property type="entry name" value="PROTEIN_KINASE_DOM"/>
    <property type="match status" value="1"/>
</dbReference>
<dbReference type="RefSeq" id="WP_006061618.1">
    <property type="nucleotide sequence ID" value="NZ_KB290820.1"/>
</dbReference>
<dbReference type="InterPro" id="IPR005543">
    <property type="entry name" value="PASTA_dom"/>
</dbReference>
<dbReference type="OrthoDB" id="9762169at2"/>
<dbReference type="GO" id="GO:0004674">
    <property type="term" value="F:protein serine/threonine kinase activity"/>
    <property type="evidence" value="ECO:0007669"/>
    <property type="project" value="UniProtKB-KW"/>
</dbReference>
<dbReference type="PROSITE" id="PS00107">
    <property type="entry name" value="PROTEIN_KINASE_ATP"/>
    <property type="match status" value="1"/>
</dbReference>
<accession>L1MB92</accession>
<dbReference type="InterPro" id="IPR000719">
    <property type="entry name" value="Prot_kinase_dom"/>
</dbReference>
<evidence type="ECO:0000256" key="10">
    <source>
        <dbReference type="PROSITE-ProRule" id="PRU10141"/>
    </source>
</evidence>
<dbReference type="Gene3D" id="3.30.10.20">
    <property type="match status" value="4"/>
</dbReference>
<feature type="domain" description="PASTA" evidence="13">
    <location>
        <begin position="493"/>
        <end position="561"/>
    </location>
</feature>
<keyword evidence="7 10" id="KW-0067">ATP-binding</keyword>
<dbReference type="CDD" id="cd14014">
    <property type="entry name" value="STKc_PknB_like"/>
    <property type="match status" value="1"/>
</dbReference>
<dbReference type="Pfam" id="PF00069">
    <property type="entry name" value="Pkinase"/>
    <property type="match status" value="1"/>
</dbReference>
<dbReference type="FunFam" id="1.10.510.10:FF:000021">
    <property type="entry name" value="Serine/threonine protein kinase"/>
    <property type="match status" value="1"/>
</dbReference>
<feature type="domain" description="PASTA" evidence="13">
    <location>
        <begin position="428"/>
        <end position="492"/>
    </location>
</feature>
<dbReference type="SMART" id="SM00220">
    <property type="entry name" value="S_TKc"/>
    <property type="match status" value="1"/>
</dbReference>
<dbReference type="eggNOG" id="COG2815">
    <property type="taxonomic scope" value="Bacteria"/>
</dbReference>
<reference evidence="14 15" key="1">
    <citation type="submission" date="2012-05" db="EMBL/GenBank/DDBJ databases">
        <authorList>
            <person name="Weinstock G."/>
            <person name="Sodergren E."/>
            <person name="Lobos E.A."/>
            <person name="Fulton L."/>
            <person name="Fulton R."/>
            <person name="Courtney L."/>
            <person name="Fronick C."/>
            <person name="O'Laughlin M."/>
            <person name="Godfrey J."/>
            <person name="Wilson R.M."/>
            <person name="Miner T."/>
            <person name="Farmer C."/>
            <person name="Delehaunty K."/>
            <person name="Cordes M."/>
            <person name="Minx P."/>
            <person name="Tomlinson C."/>
            <person name="Chen J."/>
            <person name="Wollam A."/>
            <person name="Pepin K.H."/>
            <person name="Bhonagiri V."/>
            <person name="Zhang X."/>
            <person name="Suruliraj S."/>
            <person name="Warren W."/>
            <person name="Mitreva M."/>
            <person name="Mardis E.R."/>
            <person name="Wilson R.K."/>
        </authorList>
    </citation>
    <scope>NUCLEOTIDE SEQUENCE [LARGE SCALE GENOMIC DNA]</scope>
    <source>
        <strain evidence="14 15">F0235</strain>
    </source>
</reference>
<keyword evidence="5 10" id="KW-0547">Nucleotide-binding</keyword>
<evidence type="ECO:0000313" key="15">
    <source>
        <dbReference type="Proteomes" id="UP000010445"/>
    </source>
</evidence>
<feature type="domain" description="PASTA" evidence="13">
    <location>
        <begin position="631"/>
        <end position="698"/>
    </location>
</feature>
<evidence type="ECO:0000256" key="9">
    <source>
        <dbReference type="ARBA" id="ARBA00048679"/>
    </source>
</evidence>
<feature type="domain" description="PASTA" evidence="13">
    <location>
        <begin position="562"/>
        <end position="626"/>
    </location>
</feature>
<dbReference type="SUPFAM" id="SSF56112">
    <property type="entry name" value="Protein kinase-like (PK-like)"/>
    <property type="match status" value="1"/>
</dbReference>
<dbReference type="GO" id="GO:0005524">
    <property type="term" value="F:ATP binding"/>
    <property type="evidence" value="ECO:0007669"/>
    <property type="project" value="UniProtKB-UniRule"/>
</dbReference>
<dbReference type="Pfam" id="PF03793">
    <property type="entry name" value="PASTA"/>
    <property type="match status" value="4"/>
</dbReference>
<feature type="domain" description="Protein kinase" evidence="12">
    <location>
        <begin position="7"/>
        <end position="274"/>
    </location>
</feature>
<dbReference type="InterPro" id="IPR017441">
    <property type="entry name" value="Protein_kinase_ATP_BS"/>
</dbReference>
<evidence type="ECO:0000256" key="8">
    <source>
        <dbReference type="ARBA" id="ARBA00047899"/>
    </source>
</evidence>
<evidence type="ECO:0000256" key="11">
    <source>
        <dbReference type="SAM" id="MobiDB-lite"/>
    </source>
</evidence>
<evidence type="ECO:0000256" key="1">
    <source>
        <dbReference type="ARBA" id="ARBA00012513"/>
    </source>
</evidence>
<dbReference type="InterPro" id="IPR011009">
    <property type="entry name" value="Kinase-like_dom_sf"/>
</dbReference>
<dbReference type="eggNOG" id="COG0515">
    <property type="taxonomic scope" value="Bacteria"/>
</dbReference>
<dbReference type="GeneID" id="84895676"/>
<feature type="compositionally biased region" description="Low complexity" evidence="11">
    <location>
        <begin position="360"/>
        <end position="378"/>
    </location>
</feature>
<keyword evidence="4" id="KW-0677">Repeat</keyword>
<evidence type="ECO:0000259" key="13">
    <source>
        <dbReference type="PROSITE" id="PS51178"/>
    </source>
</evidence>
<organism evidence="14 15">
    <name type="scientific">Corynebacterium durum F0235</name>
    <dbReference type="NCBI Taxonomy" id="1035195"/>
    <lineage>
        <taxon>Bacteria</taxon>
        <taxon>Bacillati</taxon>
        <taxon>Actinomycetota</taxon>
        <taxon>Actinomycetes</taxon>
        <taxon>Mycobacteriales</taxon>
        <taxon>Corynebacteriaceae</taxon>
        <taxon>Corynebacterium</taxon>
    </lineage>
</organism>
<keyword evidence="2" id="KW-0723">Serine/threonine-protein kinase</keyword>
<dbReference type="Proteomes" id="UP000010445">
    <property type="component" value="Unassembled WGS sequence"/>
</dbReference>
<comment type="caution">
    <text evidence="14">The sequence shown here is derived from an EMBL/GenBank/DDBJ whole genome shotgun (WGS) entry which is preliminary data.</text>
</comment>
<evidence type="ECO:0000256" key="7">
    <source>
        <dbReference type="ARBA" id="ARBA00022840"/>
    </source>
</evidence>
<comment type="catalytic activity">
    <reaction evidence="9">
        <text>L-seryl-[protein] + ATP = O-phospho-L-seryl-[protein] + ADP + H(+)</text>
        <dbReference type="Rhea" id="RHEA:17989"/>
        <dbReference type="Rhea" id="RHEA-COMP:9863"/>
        <dbReference type="Rhea" id="RHEA-COMP:11604"/>
        <dbReference type="ChEBI" id="CHEBI:15378"/>
        <dbReference type="ChEBI" id="CHEBI:29999"/>
        <dbReference type="ChEBI" id="CHEBI:30616"/>
        <dbReference type="ChEBI" id="CHEBI:83421"/>
        <dbReference type="ChEBI" id="CHEBI:456216"/>
        <dbReference type="EC" id="2.7.11.1"/>
    </reaction>
</comment>
<feature type="compositionally biased region" description="Acidic residues" evidence="11">
    <location>
        <begin position="379"/>
        <end position="388"/>
    </location>
</feature>
<dbReference type="STRING" id="1035195.HMPREF9997_02195"/>
<evidence type="ECO:0000256" key="2">
    <source>
        <dbReference type="ARBA" id="ARBA00022527"/>
    </source>
</evidence>
<feature type="region of interest" description="Disordered" evidence="11">
    <location>
        <begin position="346"/>
        <end position="389"/>
    </location>
</feature>